<accession>A0A098GDZ9</accession>
<keyword evidence="1" id="KW-0819">tRNA processing</keyword>
<protein>
    <recommendedName>
        <fullName evidence="1">tRNA uridine(34) hydroxylase</fullName>
        <ecNumber evidence="1">1.14.-.-</ecNumber>
    </recommendedName>
    <alternativeName>
        <fullName evidence="1">tRNA hydroxylation protein O</fullName>
    </alternativeName>
</protein>
<keyword evidence="1" id="KW-0560">Oxidoreductase</keyword>
<reference evidence="5" key="2">
    <citation type="submission" date="2014-09" db="EMBL/GenBank/DDBJ databases">
        <authorList>
            <person name="Gomez-Valero L."/>
        </authorList>
    </citation>
    <scope>NUCLEOTIDE SEQUENCE [LARGE SCALE GENOMIC DNA]</scope>
    <source>
        <strain evidence="5">ATCC33218</strain>
    </source>
</reference>
<evidence type="ECO:0000313" key="4">
    <source>
        <dbReference type="EMBL" id="SCY79986.1"/>
    </source>
</evidence>
<reference evidence="3" key="1">
    <citation type="submission" date="2014-09" db="EMBL/GenBank/DDBJ databases">
        <authorList>
            <person name="GOMEZ-VALERO Laura"/>
        </authorList>
    </citation>
    <scope>NUCLEOTIDE SEQUENCE</scope>
    <source>
        <strain evidence="3">ATCC33218</strain>
    </source>
</reference>
<comment type="catalytic activity">
    <reaction evidence="1">
        <text>uridine(34) in tRNA + AH2 + O2 = 5-hydroxyuridine(34) in tRNA + A + H2O</text>
        <dbReference type="Rhea" id="RHEA:64224"/>
        <dbReference type="Rhea" id="RHEA-COMP:11727"/>
        <dbReference type="Rhea" id="RHEA-COMP:13381"/>
        <dbReference type="ChEBI" id="CHEBI:13193"/>
        <dbReference type="ChEBI" id="CHEBI:15377"/>
        <dbReference type="ChEBI" id="CHEBI:15379"/>
        <dbReference type="ChEBI" id="CHEBI:17499"/>
        <dbReference type="ChEBI" id="CHEBI:65315"/>
        <dbReference type="ChEBI" id="CHEBI:136877"/>
    </reaction>
</comment>
<dbReference type="RefSeq" id="WP_064103007.1">
    <property type="nucleotide sequence ID" value="NZ_CP020614.1"/>
</dbReference>
<dbReference type="NCBIfam" id="NF001136">
    <property type="entry name" value="PRK00142.1-4"/>
    <property type="match status" value="1"/>
</dbReference>
<reference evidence="4 6" key="3">
    <citation type="submission" date="2016-10" db="EMBL/GenBank/DDBJ databases">
        <authorList>
            <person name="Varghese N."/>
            <person name="Submissions S."/>
        </authorList>
    </citation>
    <scope>NUCLEOTIDE SEQUENCE [LARGE SCALE GENOMIC DNA]</scope>
    <source>
        <strain evidence="4 6">ATCC 33218</strain>
    </source>
</reference>
<dbReference type="PATRIC" id="fig|451.8.peg.1893"/>
<evidence type="ECO:0000256" key="1">
    <source>
        <dbReference type="HAMAP-Rule" id="MF_00469"/>
    </source>
</evidence>
<dbReference type="InterPro" id="IPR001763">
    <property type="entry name" value="Rhodanese-like_dom"/>
</dbReference>
<dbReference type="SUPFAM" id="SSF52821">
    <property type="entry name" value="Rhodanese/Cell cycle control phosphatase"/>
    <property type="match status" value="1"/>
</dbReference>
<keyword evidence="6" id="KW-1185">Reference proteome</keyword>
<dbReference type="EMBL" id="LN614830">
    <property type="protein sequence ID" value="CEG59711.1"/>
    <property type="molecule type" value="Genomic_DNA"/>
</dbReference>
<evidence type="ECO:0000313" key="3">
    <source>
        <dbReference type="EMBL" id="CEG59711.1"/>
    </source>
</evidence>
<evidence type="ECO:0000313" key="5">
    <source>
        <dbReference type="Proteomes" id="UP000032414"/>
    </source>
</evidence>
<dbReference type="Pfam" id="PF00581">
    <property type="entry name" value="Rhodanese"/>
    <property type="match status" value="1"/>
</dbReference>
<dbReference type="Proteomes" id="UP000182998">
    <property type="component" value="Unassembled WGS sequence"/>
</dbReference>
<dbReference type="EC" id="1.14.-.-" evidence="1"/>
<organism evidence="3 5">
    <name type="scientific">Legionella micdadei</name>
    <name type="common">Tatlockia micdadei</name>
    <dbReference type="NCBI Taxonomy" id="451"/>
    <lineage>
        <taxon>Bacteria</taxon>
        <taxon>Pseudomonadati</taxon>
        <taxon>Pseudomonadota</taxon>
        <taxon>Gammaproteobacteria</taxon>
        <taxon>Legionellales</taxon>
        <taxon>Legionellaceae</taxon>
        <taxon>Legionella</taxon>
    </lineage>
</organism>
<evidence type="ECO:0000259" key="2">
    <source>
        <dbReference type="PROSITE" id="PS50206"/>
    </source>
</evidence>
<dbReference type="OrthoDB" id="9778326at2"/>
<dbReference type="Gene3D" id="3.30.70.100">
    <property type="match status" value="1"/>
</dbReference>
<feature type="domain" description="Rhodanese" evidence="2">
    <location>
        <begin position="123"/>
        <end position="217"/>
    </location>
</feature>
<dbReference type="SMART" id="SM00450">
    <property type="entry name" value="RHOD"/>
    <property type="match status" value="1"/>
</dbReference>
<dbReference type="GO" id="GO:0006400">
    <property type="term" value="P:tRNA modification"/>
    <property type="evidence" value="ECO:0007669"/>
    <property type="project" value="UniProtKB-UniRule"/>
</dbReference>
<dbReference type="HOGENOM" id="CLU_038878_0_1_6"/>
<dbReference type="PANTHER" id="PTHR43268">
    <property type="entry name" value="THIOSULFATE SULFURTRANSFERASE/RHODANESE-LIKE DOMAIN-CONTAINING PROTEIN 2"/>
    <property type="match status" value="1"/>
</dbReference>
<sequence length="263" mass="30176">MKSYVVMTFYKFVSLNNYESMREPILKVMKENQVKGTIILASEGINGTFCGQKEEIEPLIAFLKSYSGLEDLAFRPTYNEFNPFAKAKVKLRKEIVTLGVDGVDPLELSGTHLNPAEWNELISDPEVVLIDTRNDYEVKLGTFKNAINPNTENFRDFPEYVETHLLEKKDKKIAMFCTGGIRCEKSTSYLKKLGFEEVYQLKGGILNYLESMPAEDSLWEGTCFVFDDRVALNHQLTGFEKGAIDTEWKNKHRKKQQPEEIKS</sequence>
<gene>
    <name evidence="1" type="primary">trhO</name>
    <name evidence="3" type="ORF">LMI_0351</name>
    <name evidence="4" type="ORF">SAMN02982997_02968</name>
</gene>
<dbReference type="Pfam" id="PF17773">
    <property type="entry name" value="UPF0176_N"/>
    <property type="match status" value="1"/>
</dbReference>
<dbReference type="GO" id="GO:0016705">
    <property type="term" value="F:oxidoreductase activity, acting on paired donors, with incorporation or reduction of molecular oxygen"/>
    <property type="evidence" value="ECO:0007669"/>
    <property type="project" value="UniProtKB-UniRule"/>
</dbReference>
<dbReference type="InterPro" id="IPR040503">
    <property type="entry name" value="TRHO_N"/>
</dbReference>
<dbReference type="AlphaFoldDB" id="A0A098GDZ9"/>
<dbReference type="KEGG" id="tmc:LMI_0351"/>
<evidence type="ECO:0000313" key="6">
    <source>
        <dbReference type="Proteomes" id="UP000182998"/>
    </source>
</evidence>
<dbReference type="EMBL" id="FMVN01000021">
    <property type="protein sequence ID" value="SCY79986.1"/>
    <property type="molecule type" value="Genomic_DNA"/>
</dbReference>
<dbReference type="PANTHER" id="PTHR43268:SF3">
    <property type="entry name" value="RHODANESE-LIKE DOMAIN-CONTAINING PROTEIN 7-RELATED"/>
    <property type="match status" value="1"/>
</dbReference>
<comment type="function">
    <text evidence="1">Catalyzes oxygen-dependent 5-hydroxyuridine (ho5U) modification at position 34 in tRNAs.</text>
</comment>
<dbReference type="Gene3D" id="3.40.250.10">
    <property type="entry name" value="Rhodanese-like domain"/>
    <property type="match status" value="1"/>
</dbReference>
<dbReference type="PROSITE" id="PS50206">
    <property type="entry name" value="RHODANESE_3"/>
    <property type="match status" value="1"/>
</dbReference>
<proteinExistence type="inferred from homology"/>
<dbReference type="CDD" id="cd01518">
    <property type="entry name" value="RHOD_YceA"/>
    <property type="match status" value="1"/>
</dbReference>
<dbReference type="InterPro" id="IPR020936">
    <property type="entry name" value="TrhO"/>
</dbReference>
<dbReference type="InterPro" id="IPR036873">
    <property type="entry name" value="Rhodanese-like_dom_sf"/>
</dbReference>
<dbReference type="Proteomes" id="UP000032414">
    <property type="component" value="Chromosome I"/>
</dbReference>
<name>A0A098GDZ9_LEGMI</name>
<dbReference type="HAMAP" id="MF_00469">
    <property type="entry name" value="TrhO"/>
    <property type="match status" value="1"/>
</dbReference>
<comment type="similarity">
    <text evidence="1">Belongs to the TrhO family.</text>
</comment>